<name>A0A6J4TZU6_9BACT</name>
<protein>
    <submittedName>
        <fullName evidence="2">Uncharacterized protein</fullName>
    </submittedName>
</protein>
<dbReference type="AlphaFoldDB" id="A0A6J4TZU6"/>
<evidence type="ECO:0000313" key="2">
    <source>
        <dbReference type="EMBL" id="CAA9536795.1"/>
    </source>
</evidence>
<reference evidence="2" key="1">
    <citation type="submission" date="2020-02" db="EMBL/GenBank/DDBJ databases">
        <authorList>
            <person name="Meier V. D."/>
        </authorList>
    </citation>
    <scope>NUCLEOTIDE SEQUENCE</scope>
    <source>
        <strain evidence="2">AVDCRST_MAG49</strain>
    </source>
</reference>
<evidence type="ECO:0000256" key="1">
    <source>
        <dbReference type="SAM" id="MobiDB-lite"/>
    </source>
</evidence>
<proteinExistence type="predicted"/>
<dbReference type="EMBL" id="CADCWG010000021">
    <property type="protein sequence ID" value="CAA9536795.1"/>
    <property type="molecule type" value="Genomic_DNA"/>
</dbReference>
<accession>A0A6J4TZU6</accession>
<gene>
    <name evidence="2" type="ORF">AVDCRST_MAG49-321</name>
</gene>
<organism evidence="2">
    <name type="scientific">uncultured Thermomicrobiales bacterium</name>
    <dbReference type="NCBI Taxonomy" id="1645740"/>
    <lineage>
        <taxon>Bacteria</taxon>
        <taxon>Pseudomonadati</taxon>
        <taxon>Thermomicrobiota</taxon>
        <taxon>Thermomicrobia</taxon>
        <taxon>Thermomicrobiales</taxon>
        <taxon>environmental samples</taxon>
    </lineage>
</organism>
<feature type="region of interest" description="Disordered" evidence="1">
    <location>
        <begin position="1"/>
        <end position="43"/>
    </location>
</feature>
<sequence length="69" mass="6988">MPRRTAAGERPGGGKGAGRPCPPAAISEPAGGRRADGRSQGRWAVRSAATLAIDHGRRATGDGRRAGRG</sequence>